<dbReference type="Proteomes" id="UP001595528">
    <property type="component" value="Unassembled WGS sequence"/>
</dbReference>
<dbReference type="PANTHER" id="PTHR43302:SF5">
    <property type="entry name" value="TRANSPORTER ARSB-RELATED"/>
    <property type="match status" value="1"/>
</dbReference>
<dbReference type="PANTHER" id="PTHR43302">
    <property type="entry name" value="TRANSPORTER ARSB-RELATED"/>
    <property type="match status" value="1"/>
</dbReference>
<dbReference type="RefSeq" id="WP_379904131.1">
    <property type="nucleotide sequence ID" value="NZ_JBHRTR010000034.1"/>
</dbReference>
<keyword evidence="10" id="KW-1185">Reference proteome</keyword>
<evidence type="ECO:0000256" key="1">
    <source>
        <dbReference type="ARBA" id="ARBA00004651"/>
    </source>
</evidence>
<dbReference type="EMBL" id="JBHRTR010000034">
    <property type="protein sequence ID" value="MFC3229690.1"/>
    <property type="molecule type" value="Genomic_DNA"/>
</dbReference>
<evidence type="ECO:0000256" key="6">
    <source>
        <dbReference type="ARBA" id="ARBA00023136"/>
    </source>
</evidence>
<name>A0ABV7L4T2_9PROT</name>
<proteinExistence type="predicted"/>
<evidence type="ECO:0000256" key="3">
    <source>
        <dbReference type="ARBA" id="ARBA00022475"/>
    </source>
</evidence>
<organism evidence="9 10">
    <name type="scientific">Marinibaculum pumilum</name>
    <dbReference type="NCBI Taxonomy" id="1766165"/>
    <lineage>
        <taxon>Bacteria</taxon>
        <taxon>Pseudomonadati</taxon>
        <taxon>Pseudomonadota</taxon>
        <taxon>Alphaproteobacteria</taxon>
        <taxon>Rhodospirillales</taxon>
        <taxon>Rhodospirillaceae</taxon>
        <taxon>Marinibaculum</taxon>
    </lineage>
</organism>
<reference evidence="10" key="1">
    <citation type="journal article" date="2019" name="Int. J. Syst. Evol. Microbiol.">
        <title>The Global Catalogue of Microorganisms (GCM) 10K type strain sequencing project: providing services to taxonomists for standard genome sequencing and annotation.</title>
        <authorList>
            <consortium name="The Broad Institute Genomics Platform"/>
            <consortium name="The Broad Institute Genome Sequencing Center for Infectious Disease"/>
            <person name="Wu L."/>
            <person name="Ma J."/>
        </authorList>
    </citation>
    <scope>NUCLEOTIDE SEQUENCE [LARGE SCALE GENOMIC DNA]</scope>
    <source>
        <strain evidence="10">KCTC 42964</strain>
    </source>
</reference>
<sequence length="423" mass="44343">MSVALAISLAIFAVIAVREWLPPAIRIWHVMALGAVAMLATGQISPRDAFDAIDWNIILYLFGVFAIGHALFTSGVSQRIAERLALLRSPTASMAAFVLIFALLSAVVTNDAAAIIGTPIAFVLAHQTRTDARVFLIALCVTVTVGSMTTPIGNPQNLLIAASGQVPAPVLTFLLWLLVPTIVSLAIAVWWLSRGLTPPDSDAAAEPPSGPAALAAGEGGRIWPPVLAVVLLAVLVVGESLASAIAPDYGFPLGYAAAIACLPVFLFGRGRRQTFLHLDWATLVFFVAMFVVTGALVQSGSLQALLGDLRDRMTEPPVTAAIAFAGSQVFSNVPLVDMYLKLLTGFSTANLMMLAAVSTLAGNVFIISAASNVIVLQMAERLRGPSIGFSRFTLAVLPIGIVSTLLTAGWILLLDGPVRDALG</sequence>
<dbReference type="Pfam" id="PF03600">
    <property type="entry name" value="CitMHS"/>
    <property type="match status" value="1"/>
</dbReference>
<feature type="transmembrane region" description="Helical" evidence="7">
    <location>
        <begin position="173"/>
        <end position="192"/>
    </location>
</feature>
<feature type="domain" description="Citrate transporter-like" evidence="8">
    <location>
        <begin position="17"/>
        <end position="346"/>
    </location>
</feature>
<accession>A0ABV7L4T2</accession>
<keyword evidence="4 7" id="KW-0812">Transmembrane</keyword>
<feature type="transmembrane region" description="Helical" evidence="7">
    <location>
        <begin position="57"/>
        <end position="76"/>
    </location>
</feature>
<evidence type="ECO:0000313" key="9">
    <source>
        <dbReference type="EMBL" id="MFC3229690.1"/>
    </source>
</evidence>
<feature type="transmembrane region" description="Helical" evidence="7">
    <location>
        <begin position="134"/>
        <end position="153"/>
    </location>
</feature>
<comment type="caution">
    <text evidence="9">The sequence shown here is derived from an EMBL/GenBank/DDBJ whole genome shotgun (WGS) entry which is preliminary data.</text>
</comment>
<evidence type="ECO:0000256" key="7">
    <source>
        <dbReference type="SAM" id="Phobius"/>
    </source>
</evidence>
<evidence type="ECO:0000256" key="4">
    <source>
        <dbReference type="ARBA" id="ARBA00022692"/>
    </source>
</evidence>
<comment type="subcellular location">
    <subcellularLocation>
        <location evidence="1">Cell membrane</location>
        <topology evidence="1">Multi-pass membrane protein</topology>
    </subcellularLocation>
</comment>
<feature type="transmembrane region" description="Helical" evidence="7">
    <location>
        <begin position="280"/>
        <end position="298"/>
    </location>
</feature>
<evidence type="ECO:0000313" key="10">
    <source>
        <dbReference type="Proteomes" id="UP001595528"/>
    </source>
</evidence>
<feature type="transmembrane region" description="Helical" evidence="7">
    <location>
        <begin position="395"/>
        <end position="414"/>
    </location>
</feature>
<dbReference type="InterPro" id="IPR004680">
    <property type="entry name" value="Cit_transptr-like_dom"/>
</dbReference>
<feature type="transmembrane region" description="Helical" evidence="7">
    <location>
        <begin position="96"/>
        <end position="122"/>
    </location>
</feature>
<evidence type="ECO:0000256" key="5">
    <source>
        <dbReference type="ARBA" id="ARBA00022989"/>
    </source>
</evidence>
<keyword evidence="3" id="KW-1003">Cell membrane</keyword>
<keyword evidence="5 7" id="KW-1133">Transmembrane helix</keyword>
<feature type="transmembrane region" description="Helical" evidence="7">
    <location>
        <begin position="352"/>
        <end position="375"/>
    </location>
</feature>
<feature type="transmembrane region" description="Helical" evidence="7">
    <location>
        <begin position="26"/>
        <end position="45"/>
    </location>
</feature>
<protein>
    <submittedName>
        <fullName evidence="9">SLC13 family permease</fullName>
    </submittedName>
</protein>
<evidence type="ECO:0000256" key="2">
    <source>
        <dbReference type="ARBA" id="ARBA00022448"/>
    </source>
</evidence>
<evidence type="ECO:0000259" key="8">
    <source>
        <dbReference type="Pfam" id="PF03600"/>
    </source>
</evidence>
<feature type="transmembrane region" description="Helical" evidence="7">
    <location>
        <begin position="226"/>
        <end position="246"/>
    </location>
</feature>
<keyword evidence="6 7" id="KW-0472">Membrane</keyword>
<feature type="transmembrane region" description="Helical" evidence="7">
    <location>
        <begin position="252"/>
        <end position="268"/>
    </location>
</feature>
<keyword evidence="2" id="KW-0813">Transport</keyword>
<gene>
    <name evidence="9" type="ORF">ACFOGJ_20745</name>
</gene>